<feature type="region of interest" description="Disordered" evidence="10">
    <location>
        <begin position="95"/>
        <end position="135"/>
    </location>
</feature>
<dbReference type="AlphaFoldDB" id="A0A6A6UEH3"/>
<keyword evidence="5 12" id="KW-0418">Kinase</keyword>
<evidence type="ECO:0000256" key="3">
    <source>
        <dbReference type="ARBA" id="ARBA00022679"/>
    </source>
</evidence>
<evidence type="ECO:0000256" key="7">
    <source>
        <dbReference type="ARBA" id="ARBA00037982"/>
    </source>
</evidence>
<dbReference type="EMBL" id="MU004234">
    <property type="protein sequence ID" value="KAF2669961.1"/>
    <property type="molecule type" value="Genomic_DNA"/>
</dbReference>
<dbReference type="SMART" id="SM00220">
    <property type="entry name" value="S_TKc"/>
    <property type="match status" value="1"/>
</dbReference>
<comment type="catalytic activity">
    <reaction evidence="8">
        <text>L-threonyl-[protein] + ATP = O-phospho-L-threonyl-[protein] + ADP + H(+)</text>
        <dbReference type="Rhea" id="RHEA:46608"/>
        <dbReference type="Rhea" id="RHEA-COMP:11060"/>
        <dbReference type="Rhea" id="RHEA-COMP:11605"/>
        <dbReference type="ChEBI" id="CHEBI:15378"/>
        <dbReference type="ChEBI" id="CHEBI:30013"/>
        <dbReference type="ChEBI" id="CHEBI:30616"/>
        <dbReference type="ChEBI" id="CHEBI:61977"/>
        <dbReference type="ChEBI" id="CHEBI:456216"/>
        <dbReference type="EC" id="2.7.11.1"/>
    </reaction>
</comment>
<sequence>MAEEERSRAMSLIPYAPDHSREIVLRHESTVVVYDPRSRQLSLRSTTPKLERCPACHRPFLDDPAQHAEHVSSDIPSSTSYMDPSYFNMLRQALPDAGGRSSRPSSPRRRLDSPEHRRSPEPPIVPPSGAEFVASEPRATNGHGISKQAFSSNYFKTFFKEERELGRGGKGVVLLVTHMIDGVSLGQFACKRVPVGDDHAWLEKVLIEVQTLQNLSHPNLVSYRHVWLEDFKINNFGPSNVPCAFILQQYCDSGDLHNFVLGPSTTTPSTWELKERLRRRSKGQMDRPDSSSGLRRMHFEEIYTFFKDITSGLHYLHTHGFIHRDIKPNNVLLHMTGGKMRALLSDFGEVQGTDSARTGTGATGTVSYCAPEVLSRDTPNGPFGNFTVKSDVFSLGMILHFMCFGTLPYSSADQINEDNEDIDELRAEIMSWRGFNDDERRGRTDLPEELWKFLKRLLAIDPDQRPSTDEILRGIHAAQDLEDMDEVFSSRATQEDARSSSRISAASPSPHPRTQFGRKLSGSKTHPGLLPNKALAPQQHRHHSPAHDETERPVSPTTTSAIIRRKHPPPALSPTHHSHSRPSSPQLALPPPPPRPSTLEVWQPALTAVIKIILFLGKYLSLTMPCAPLSSRPLLAIPLLSLAALDFVVESGRSRPRVVSGSTLLLLTVHALVVIQARQRGVLCVRFAERAY</sequence>
<evidence type="ECO:0000256" key="5">
    <source>
        <dbReference type="ARBA" id="ARBA00022777"/>
    </source>
</evidence>
<dbReference type="GO" id="GO:0005737">
    <property type="term" value="C:cytoplasm"/>
    <property type="evidence" value="ECO:0007669"/>
    <property type="project" value="TreeGrafter"/>
</dbReference>
<dbReference type="PANTHER" id="PTHR11042">
    <property type="entry name" value="EUKARYOTIC TRANSLATION INITIATION FACTOR 2-ALPHA KINASE EIF2-ALPHA KINASE -RELATED"/>
    <property type="match status" value="1"/>
</dbReference>
<evidence type="ECO:0000313" key="12">
    <source>
        <dbReference type="EMBL" id="KAF2669961.1"/>
    </source>
</evidence>
<comment type="similarity">
    <text evidence="7">Belongs to the protein kinase superfamily. Ser/Thr protein kinase family. GCN2 subfamily.</text>
</comment>
<dbReference type="PROSITE" id="PS50011">
    <property type="entry name" value="PROTEIN_KINASE_DOM"/>
    <property type="match status" value="1"/>
</dbReference>
<evidence type="ECO:0000256" key="8">
    <source>
        <dbReference type="ARBA" id="ARBA00047899"/>
    </source>
</evidence>
<dbReference type="InterPro" id="IPR011009">
    <property type="entry name" value="Kinase-like_dom_sf"/>
</dbReference>
<evidence type="ECO:0000256" key="9">
    <source>
        <dbReference type="ARBA" id="ARBA00048679"/>
    </source>
</evidence>
<evidence type="ECO:0000256" key="10">
    <source>
        <dbReference type="SAM" id="MobiDB-lite"/>
    </source>
</evidence>
<keyword evidence="13" id="KW-1185">Reference proteome</keyword>
<dbReference type="FunFam" id="1.10.510.10:FF:000699">
    <property type="entry name" value="Probable serine/threonine-protein kinase iksA"/>
    <property type="match status" value="1"/>
</dbReference>
<comment type="catalytic activity">
    <reaction evidence="9">
        <text>L-seryl-[protein] + ATP = O-phospho-L-seryl-[protein] + ADP + H(+)</text>
        <dbReference type="Rhea" id="RHEA:17989"/>
        <dbReference type="Rhea" id="RHEA-COMP:9863"/>
        <dbReference type="Rhea" id="RHEA-COMP:11604"/>
        <dbReference type="ChEBI" id="CHEBI:15378"/>
        <dbReference type="ChEBI" id="CHEBI:29999"/>
        <dbReference type="ChEBI" id="CHEBI:30616"/>
        <dbReference type="ChEBI" id="CHEBI:83421"/>
        <dbReference type="ChEBI" id="CHEBI:456216"/>
        <dbReference type="EC" id="2.7.11.1"/>
    </reaction>
</comment>
<dbReference type="CDD" id="cd14014">
    <property type="entry name" value="STKc_PknB_like"/>
    <property type="match status" value="1"/>
</dbReference>
<accession>A0A6A6UEH3</accession>
<dbReference type="Proteomes" id="UP000799302">
    <property type="component" value="Unassembled WGS sequence"/>
</dbReference>
<dbReference type="Pfam" id="PF00069">
    <property type="entry name" value="Pkinase"/>
    <property type="match status" value="1"/>
</dbReference>
<organism evidence="12 13">
    <name type="scientific">Microthyrium microscopicum</name>
    <dbReference type="NCBI Taxonomy" id="703497"/>
    <lineage>
        <taxon>Eukaryota</taxon>
        <taxon>Fungi</taxon>
        <taxon>Dikarya</taxon>
        <taxon>Ascomycota</taxon>
        <taxon>Pezizomycotina</taxon>
        <taxon>Dothideomycetes</taxon>
        <taxon>Dothideomycetes incertae sedis</taxon>
        <taxon>Microthyriales</taxon>
        <taxon>Microthyriaceae</taxon>
        <taxon>Microthyrium</taxon>
    </lineage>
</organism>
<dbReference type="InterPro" id="IPR000719">
    <property type="entry name" value="Prot_kinase_dom"/>
</dbReference>
<keyword evidence="3" id="KW-0808">Transferase</keyword>
<gene>
    <name evidence="12" type="ORF">BT63DRAFT_226497</name>
</gene>
<dbReference type="InterPro" id="IPR050339">
    <property type="entry name" value="CC_SR_Kinase"/>
</dbReference>
<name>A0A6A6UEH3_9PEZI</name>
<dbReference type="Gene3D" id="3.30.200.20">
    <property type="entry name" value="Phosphorylase Kinase, domain 1"/>
    <property type="match status" value="1"/>
</dbReference>
<dbReference type="PANTHER" id="PTHR11042:SF138">
    <property type="entry name" value="SERINE_THREONINE-PROTEIN KINASE IKS1-RELATED"/>
    <property type="match status" value="1"/>
</dbReference>
<dbReference type="GO" id="GO:0005524">
    <property type="term" value="F:ATP binding"/>
    <property type="evidence" value="ECO:0007669"/>
    <property type="project" value="UniProtKB-KW"/>
</dbReference>
<keyword evidence="6" id="KW-0067">ATP-binding</keyword>
<protein>
    <recommendedName>
        <fullName evidence="1">non-specific serine/threonine protein kinase</fullName>
        <ecNumber evidence="1">2.7.11.1</ecNumber>
    </recommendedName>
</protein>
<evidence type="ECO:0000259" key="11">
    <source>
        <dbReference type="PROSITE" id="PS50011"/>
    </source>
</evidence>
<feature type="domain" description="Protein kinase" evidence="11">
    <location>
        <begin position="159"/>
        <end position="479"/>
    </location>
</feature>
<feature type="compositionally biased region" description="Basic and acidic residues" evidence="10">
    <location>
        <begin position="109"/>
        <end position="120"/>
    </location>
</feature>
<dbReference type="GO" id="GO:0004674">
    <property type="term" value="F:protein serine/threonine kinase activity"/>
    <property type="evidence" value="ECO:0007669"/>
    <property type="project" value="UniProtKB-KW"/>
</dbReference>
<proteinExistence type="inferred from homology"/>
<dbReference type="Gene3D" id="1.10.510.10">
    <property type="entry name" value="Transferase(Phosphotransferase) domain 1"/>
    <property type="match status" value="1"/>
</dbReference>
<keyword evidence="2" id="KW-0723">Serine/threonine-protein kinase</keyword>
<evidence type="ECO:0000256" key="2">
    <source>
        <dbReference type="ARBA" id="ARBA00022527"/>
    </source>
</evidence>
<reference evidence="12" key="1">
    <citation type="journal article" date="2020" name="Stud. Mycol.">
        <title>101 Dothideomycetes genomes: a test case for predicting lifestyles and emergence of pathogens.</title>
        <authorList>
            <person name="Haridas S."/>
            <person name="Albert R."/>
            <person name="Binder M."/>
            <person name="Bloem J."/>
            <person name="Labutti K."/>
            <person name="Salamov A."/>
            <person name="Andreopoulos B."/>
            <person name="Baker S."/>
            <person name="Barry K."/>
            <person name="Bills G."/>
            <person name="Bluhm B."/>
            <person name="Cannon C."/>
            <person name="Castanera R."/>
            <person name="Culley D."/>
            <person name="Daum C."/>
            <person name="Ezra D."/>
            <person name="Gonzalez J."/>
            <person name="Henrissat B."/>
            <person name="Kuo A."/>
            <person name="Liang C."/>
            <person name="Lipzen A."/>
            <person name="Lutzoni F."/>
            <person name="Magnuson J."/>
            <person name="Mondo S."/>
            <person name="Nolan M."/>
            <person name="Ohm R."/>
            <person name="Pangilinan J."/>
            <person name="Park H.-J."/>
            <person name="Ramirez L."/>
            <person name="Alfaro M."/>
            <person name="Sun H."/>
            <person name="Tritt A."/>
            <person name="Yoshinaga Y."/>
            <person name="Zwiers L.-H."/>
            <person name="Turgeon B."/>
            <person name="Goodwin S."/>
            <person name="Spatafora J."/>
            <person name="Crous P."/>
            <person name="Grigoriev I."/>
        </authorList>
    </citation>
    <scope>NUCLEOTIDE SEQUENCE</scope>
    <source>
        <strain evidence="12">CBS 115976</strain>
    </source>
</reference>
<dbReference type="InterPro" id="IPR008271">
    <property type="entry name" value="Ser/Thr_kinase_AS"/>
</dbReference>
<dbReference type="EC" id="2.7.11.1" evidence="1"/>
<dbReference type="PROSITE" id="PS00108">
    <property type="entry name" value="PROTEIN_KINASE_ST"/>
    <property type="match status" value="1"/>
</dbReference>
<keyword evidence="4" id="KW-0547">Nucleotide-binding</keyword>
<evidence type="ECO:0000256" key="6">
    <source>
        <dbReference type="ARBA" id="ARBA00022840"/>
    </source>
</evidence>
<evidence type="ECO:0000256" key="1">
    <source>
        <dbReference type="ARBA" id="ARBA00012513"/>
    </source>
</evidence>
<dbReference type="SUPFAM" id="SSF56112">
    <property type="entry name" value="Protein kinase-like (PK-like)"/>
    <property type="match status" value="1"/>
</dbReference>
<evidence type="ECO:0000313" key="13">
    <source>
        <dbReference type="Proteomes" id="UP000799302"/>
    </source>
</evidence>
<dbReference type="GO" id="GO:0005634">
    <property type="term" value="C:nucleus"/>
    <property type="evidence" value="ECO:0007669"/>
    <property type="project" value="TreeGrafter"/>
</dbReference>
<dbReference type="FunFam" id="3.30.200.20:FF:000306">
    <property type="entry name" value="IKS protein kinase"/>
    <property type="match status" value="1"/>
</dbReference>
<evidence type="ECO:0000256" key="4">
    <source>
        <dbReference type="ARBA" id="ARBA00022741"/>
    </source>
</evidence>
<feature type="region of interest" description="Disordered" evidence="10">
    <location>
        <begin position="487"/>
        <end position="596"/>
    </location>
</feature>
<dbReference type="OrthoDB" id="1405469at2759"/>